<accession>A0A3B1CM43</accession>
<protein>
    <recommendedName>
        <fullName evidence="1">Fibronectin type-III domain-containing protein</fullName>
    </recommendedName>
</protein>
<dbReference type="Gene3D" id="2.60.40.10">
    <property type="entry name" value="Immunoglobulins"/>
    <property type="match status" value="1"/>
</dbReference>
<dbReference type="CDD" id="cd00063">
    <property type="entry name" value="FN3"/>
    <property type="match status" value="1"/>
</dbReference>
<proteinExistence type="predicted"/>
<feature type="domain" description="Fibronectin type-III" evidence="1">
    <location>
        <begin position="37"/>
        <end position="153"/>
    </location>
</feature>
<dbReference type="PROSITE" id="PS51257">
    <property type="entry name" value="PROKAR_LIPOPROTEIN"/>
    <property type="match status" value="1"/>
</dbReference>
<evidence type="ECO:0000259" key="1">
    <source>
        <dbReference type="PROSITE" id="PS50853"/>
    </source>
</evidence>
<dbReference type="SUPFAM" id="SSF49265">
    <property type="entry name" value="Fibronectin type III"/>
    <property type="match status" value="1"/>
</dbReference>
<dbReference type="InterPro" id="IPR013783">
    <property type="entry name" value="Ig-like_fold"/>
</dbReference>
<organism evidence="2">
    <name type="scientific">hydrothermal vent metagenome</name>
    <dbReference type="NCBI Taxonomy" id="652676"/>
    <lineage>
        <taxon>unclassified sequences</taxon>
        <taxon>metagenomes</taxon>
        <taxon>ecological metagenomes</taxon>
    </lineage>
</organism>
<reference evidence="2" key="1">
    <citation type="submission" date="2018-06" db="EMBL/GenBank/DDBJ databases">
        <authorList>
            <person name="Zhirakovskaya E."/>
        </authorList>
    </citation>
    <scope>NUCLEOTIDE SEQUENCE</scope>
</reference>
<evidence type="ECO:0000313" key="2">
    <source>
        <dbReference type="EMBL" id="VAX17787.1"/>
    </source>
</evidence>
<dbReference type="InterPro" id="IPR036116">
    <property type="entry name" value="FN3_sf"/>
</dbReference>
<name>A0A3B1CM43_9ZZZZ</name>
<sequence>MKNLLKLACLFTLSIAIASCGGGGSSSGSSSADAGKAPSAPNNVTVTVNATGTWIMWDKVTTRINAMMDMGEDMGENDGSGITYTIYLAAQPNVKKDNWNTLEEGMKMINVTSPHQCSQLSKGTNYYAVVTASNEYGTSAESSEVSFTPETDS</sequence>
<dbReference type="InterPro" id="IPR003961">
    <property type="entry name" value="FN3_dom"/>
</dbReference>
<dbReference type="EMBL" id="UOGE01000027">
    <property type="protein sequence ID" value="VAX17787.1"/>
    <property type="molecule type" value="Genomic_DNA"/>
</dbReference>
<dbReference type="PROSITE" id="PS50853">
    <property type="entry name" value="FN3"/>
    <property type="match status" value="1"/>
</dbReference>
<gene>
    <name evidence="2" type="ORF">MNBD_NITROSPINAE02-537</name>
</gene>
<dbReference type="AlphaFoldDB" id="A0A3B1CM43"/>